<proteinExistence type="predicted"/>
<feature type="region of interest" description="Disordered" evidence="1">
    <location>
        <begin position="207"/>
        <end position="251"/>
    </location>
</feature>
<organism evidence="3 4">
    <name type="scientific">Sporisorium reilianum f. sp. reilianum</name>
    <dbReference type="NCBI Taxonomy" id="72559"/>
    <lineage>
        <taxon>Eukaryota</taxon>
        <taxon>Fungi</taxon>
        <taxon>Dikarya</taxon>
        <taxon>Basidiomycota</taxon>
        <taxon>Ustilaginomycotina</taxon>
        <taxon>Ustilaginomycetes</taxon>
        <taxon>Ustilaginales</taxon>
        <taxon>Ustilaginaceae</taxon>
        <taxon>Sporisorium</taxon>
    </lineage>
</organism>
<sequence>MVKLHHSFLLAALGIAATASAAAIANGGEQVTDLARRFVDKHAETLAARQHDKHRRSLYPDDTLEPSASKQKFEAILFAELDKQLDEQFATVGHCSGPESPTCQHNSCMLGDAGCTAYSRDEQRELSARTKQLVLMALTLGKCTPSSANAEYCNELGYCDYWQWHRKVDQTVGCEPLDERDQQQLFAKLRPQPDGTYDFVDNVKAHDDEGSTRASSDEPRAKKVPRTFGKRSLASNDERVSPQEAPETQAADDTVEYFGTKLNKNQLAQEVVNAAAQVTDITYKQYGRCAPDSDSCQRPICKRRHSGCLPFSEEKKAEIEENFIAIYAKVLFSGSCDPATGSKNNNCDEEGRCELWTDDGKRNHDCKSLDQMEMIDRLHAELQQLDALGAQNEGHAGSDSHSDKVKPHVSSDEGAQTATFHGVPMTKEQVDLLAEQAAEQATTITFNGFGYCDEASTTCREETCHLNTEGCIAYPSEVIDEYEYKVAALYRRVFSSGFCDASAAAAAATVDSESSNCDENGQCKLWLKNGSRDPRCKPLRKKQLVERLQQALNAMYASGAADTGPSVGASDGTSHKEDTGADKAKLQKRGVVVGQHLLKRDYSMAEPEPHGDDAAPTTPPAGFITVNKADLLSSAKLYQPTPEELDDFMAVCAQLASDPEALDQIAEDAGVDDDDAKQLLREHFAELAHDKDAATQVMQQAKMAQMVRESKGTGASTNDAAVGAAAVAKLRKAGGAGAGGTGAAANAELGSLKVDDHGGGSAAQ</sequence>
<gene>
    <name evidence="3" type="ORF">SRS1_14168</name>
</gene>
<dbReference type="EMBL" id="LT795060">
    <property type="protein sequence ID" value="SJX63348.1"/>
    <property type="molecule type" value="Genomic_DNA"/>
</dbReference>
<protein>
    <submittedName>
        <fullName evidence="3">Uncharacterized protein</fullName>
    </submittedName>
</protein>
<feature type="chain" id="PRO_5014867102" evidence="2">
    <location>
        <begin position="22"/>
        <end position="764"/>
    </location>
</feature>
<reference evidence="3 4" key="1">
    <citation type="submission" date="2017-02" db="EMBL/GenBank/DDBJ databases">
        <authorList>
            <person name="Peterson S.W."/>
        </authorList>
    </citation>
    <scope>NUCLEOTIDE SEQUENCE [LARGE SCALE GENOMIC DNA]</scope>
    <source>
        <strain evidence="3 4">SRS1_H2-8</strain>
    </source>
</reference>
<feature type="region of interest" description="Disordered" evidence="1">
    <location>
        <begin position="392"/>
        <end position="417"/>
    </location>
</feature>
<feature type="region of interest" description="Disordered" evidence="1">
    <location>
        <begin position="559"/>
        <end position="585"/>
    </location>
</feature>
<feature type="compositionally biased region" description="Basic and acidic residues" evidence="1">
    <location>
        <begin position="207"/>
        <end position="221"/>
    </location>
</feature>
<evidence type="ECO:0000256" key="1">
    <source>
        <dbReference type="SAM" id="MobiDB-lite"/>
    </source>
</evidence>
<dbReference type="AlphaFoldDB" id="A0A2N8UF13"/>
<feature type="compositionally biased region" description="Basic and acidic residues" evidence="1">
    <location>
        <begin position="396"/>
        <end position="411"/>
    </location>
</feature>
<feature type="signal peptide" evidence="2">
    <location>
        <begin position="1"/>
        <end position="21"/>
    </location>
</feature>
<accession>A0A2N8UF13</accession>
<evidence type="ECO:0000256" key="2">
    <source>
        <dbReference type="SAM" id="SignalP"/>
    </source>
</evidence>
<name>A0A2N8UF13_9BASI</name>
<evidence type="ECO:0000313" key="3">
    <source>
        <dbReference type="EMBL" id="SJX63348.1"/>
    </source>
</evidence>
<keyword evidence="2" id="KW-0732">Signal</keyword>
<evidence type="ECO:0000313" key="4">
    <source>
        <dbReference type="Proteomes" id="UP000239563"/>
    </source>
</evidence>
<dbReference type="Proteomes" id="UP000239563">
    <property type="component" value="Chromosome VII"/>
</dbReference>
<feature type="compositionally biased region" description="Basic and acidic residues" evidence="1">
    <location>
        <begin position="573"/>
        <end position="585"/>
    </location>
</feature>